<dbReference type="PANTHER" id="PTHR40688">
    <property type="match status" value="1"/>
</dbReference>
<dbReference type="RefSeq" id="WP_092813270.1">
    <property type="nucleotide sequence ID" value="NZ_FMVW01000005.1"/>
</dbReference>
<dbReference type="Proteomes" id="UP000199347">
    <property type="component" value="Unassembled WGS sequence"/>
</dbReference>
<accession>A0A1G5NRJ4</accession>
<dbReference type="GO" id="GO:0006355">
    <property type="term" value="P:regulation of DNA-templated transcription"/>
    <property type="evidence" value="ECO:0007669"/>
    <property type="project" value="InterPro"/>
</dbReference>
<keyword evidence="2" id="KW-1185">Reference proteome</keyword>
<dbReference type="STRING" id="1120955.SAMN03080610_02443"/>
<organism evidence="1 2">
    <name type="scientific">Afifella marina DSM 2698</name>
    <dbReference type="NCBI Taxonomy" id="1120955"/>
    <lineage>
        <taxon>Bacteria</taxon>
        <taxon>Pseudomonadati</taxon>
        <taxon>Pseudomonadota</taxon>
        <taxon>Alphaproteobacteria</taxon>
        <taxon>Hyphomicrobiales</taxon>
        <taxon>Afifellaceae</taxon>
        <taxon>Afifella</taxon>
    </lineage>
</organism>
<sequence length="90" mass="9748">MTASTTMTIRVRPDVKEKLTRIATETQRSRSFLAGEAVAAYVERELEIIDGIKRGQADAAAGRVIPHDEAMAEIHAVIAEAKAEKQTGKA</sequence>
<dbReference type="EMBL" id="FMVW01000005">
    <property type="protein sequence ID" value="SCZ39399.1"/>
    <property type="molecule type" value="Genomic_DNA"/>
</dbReference>
<reference evidence="1 2" key="1">
    <citation type="submission" date="2016-10" db="EMBL/GenBank/DDBJ databases">
        <authorList>
            <person name="de Groot N.N."/>
        </authorList>
    </citation>
    <scope>NUCLEOTIDE SEQUENCE [LARGE SCALE GENOMIC DNA]</scope>
    <source>
        <strain evidence="1 2">DSM 2698</strain>
    </source>
</reference>
<gene>
    <name evidence="1" type="ORF">SAMN03080610_02443</name>
</gene>
<dbReference type="OrthoDB" id="7359471at2"/>
<dbReference type="PANTHER" id="PTHR40688:SF2">
    <property type="entry name" value="RIBBON-HELIX-HELIX PROTEIN COPG DOMAIN-CONTAINING PROTEIN"/>
    <property type="match status" value="1"/>
</dbReference>
<dbReference type="SUPFAM" id="SSF47598">
    <property type="entry name" value="Ribbon-helix-helix"/>
    <property type="match status" value="1"/>
</dbReference>
<protein>
    <submittedName>
        <fullName evidence="1">Predicted transcriptional regulator</fullName>
    </submittedName>
</protein>
<dbReference type="InterPro" id="IPR010985">
    <property type="entry name" value="Ribbon_hlx_hlx"/>
</dbReference>
<proteinExistence type="predicted"/>
<evidence type="ECO:0000313" key="2">
    <source>
        <dbReference type="Proteomes" id="UP000199347"/>
    </source>
</evidence>
<dbReference type="InterPro" id="IPR052991">
    <property type="entry name" value="Non-func_TypeII_TA_Antitoxin"/>
</dbReference>
<dbReference type="CDD" id="cd22233">
    <property type="entry name" value="RHH_CopAso-like"/>
    <property type="match status" value="1"/>
</dbReference>
<dbReference type="AlphaFoldDB" id="A0A1G5NRJ4"/>
<evidence type="ECO:0000313" key="1">
    <source>
        <dbReference type="EMBL" id="SCZ39399.1"/>
    </source>
</evidence>
<name>A0A1G5NRJ4_AFIMA</name>